<evidence type="ECO:0000259" key="5">
    <source>
        <dbReference type="PROSITE" id="PS51078"/>
    </source>
</evidence>
<dbReference type="SUPFAM" id="SSF55781">
    <property type="entry name" value="GAF domain-like"/>
    <property type="match status" value="1"/>
</dbReference>
<dbReference type="SUPFAM" id="SSF46785">
    <property type="entry name" value="Winged helix' DNA-binding domain"/>
    <property type="match status" value="1"/>
</dbReference>
<dbReference type="InterPro" id="IPR014757">
    <property type="entry name" value="Tscrpt_reg_IclR_C"/>
</dbReference>
<dbReference type="EMBL" id="FOND01000003">
    <property type="protein sequence ID" value="SFE34234.1"/>
    <property type="molecule type" value="Genomic_DNA"/>
</dbReference>
<dbReference type="InterPro" id="IPR029016">
    <property type="entry name" value="GAF-like_dom_sf"/>
</dbReference>
<evidence type="ECO:0000313" key="7">
    <source>
        <dbReference type="Proteomes" id="UP000198589"/>
    </source>
</evidence>
<dbReference type="Proteomes" id="UP000198589">
    <property type="component" value="Unassembled WGS sequence"/>
</dbReference>
<dbReference type="Gene3D" id="3.30.450.40">
    <property type="match status" value="1"/>
</dbReference>
<dbReference type="GO" id="GO:0003677">
    <property type="term" value="F:DNA binding"/>
    <property type="evidence" value="ECO:0007669"/>
    <property type="project" value="UniProtKB-KW"/>
</dbReference>
<gene>
    <name evidence="6" type="ORF">SAMN05216574_103126</name>
</gene>
<dbReference type="Pfam" id="PF01614">
    <property type="entry name" value="IclR_C"/>
    <property type="match status" value="1"/>
</dbReference>
<dbReference type="PROSITE" id="PS51077">
    <property type="entry name" value="HTH_ICLR"/>
    <property type="match status" value="1"/>
</dbReference>
<accession>A0A1I1ZR27</accession>
<dbReference type="PANTHER" id="PTHR30136">
    <property type="entry name" value="HELIX-TURN-HELIX TRANSCRIPTIONAL REGULATOR, ICLR FAMILY"/>
    <property type="match status" value="1"/>
</dbReference>
<keyword evidence="3" id="KW-0804">Transcription</keyword>
<dbReference type="PROSITE" id="PS51078">
    <property type="entry name" value="ICLR_ED"/>
    <property type="match status" value="1"/>
</dbReference>
<proteinExistence type="predicted"/>
<sequence>MRSVLNAVTVLEAVAEHQPVGVSELARLVELPKTTVQRCLETLEKAGWTRHSSDPPVRWSITARVWAVAGSTSEYATLREAALPALHRIRDTLDETVHLTALDGLDAIIIERVDSRQMVRTYTALGTATPLHGPAAGKAILAHLPDVHVAATIEAGLARFTDATLSDVDALEEELRRIREQGYAVNRGEWRRDIFGVGVPILGSDDRPVGSISISMPAFRFRDEDLPRYSGLLMESAQEVAKSLP</sequence>
<dbReference type="InterPro" id="IPR005471">
    <property type="entry name" value="Tscrpt_reg_IclR_N"/>
</dbReference>
<feature type="domain" description="HTH iclR-type" evidence="4">
    <location>
        <begin position="1"/>
        <end position="63"/>
    </location>
</feature>
<evidence type="ECO:0000256" key="3">
    <source>
        <dbReference type="ARBA" id="ARBA00023163"/>
    </source>
</evidence>
<dbReference type="InterPro" id="IPR036388">
    <property type="entry name" value="WH-like_DNA-bd_sf"/>
</dbReference>
<dbReference type="AlphaFoldDB" id="A0A1I1ZR27"/>
<organism evidence="6 7">
    <name type="scientific">Blastococcus tunisiensis</name>
    <dbReference type="NCBI Taxonomy" id="1798228"/>
    <lineage>
        <taxon>Bacteria</taxon>
        <taxon>Bacillati</taxon>
        <taxon>Actinomycetota</taxon>
        <taxon>Actinomycetes</taxon>
        <taxon>Geodermatophilales</taxon>
        <taxon>Geodermatophilaceae</taxon>
        <taxon>Blastococcus</taxon>
    </lineage>
</organism>
<evidence type="ECO:0000259" key="4">
    <source>
        <dbReference type="PROSITE" id="PS51077"/>
    </source>
</evidence>
<dbReference type="PANTHER" id="PTHR30136:SF35">
    <property type="entry name" value="HTH-TYPE TRANSCRIPTIONAL REGULATOR RV1719"/>
    <property type="match status" value="1"/>
</dbReference>
<dbReference type="Pfam" id="PF09339">
    <property type="entry name" value="HTH_IclR"/>
    <property type="match status" value="1"/>
</dbReference>
<dbReference type="SMART" id="SM00346">
    <property type="entry name" value="HTH_ICLR"/>
    <property type="match status" value="1"/>
</dbReference>
<keyword evidence="1" id="KW-0805">Transcription regulation</keyword>
<dbReference type="GO" id="GO:0045892">
    <property type="term" value="P:negative regulation of DNA-templated transcription"/>
    <property type="evidence" value="ECO:0007669"/>
    <property type="project" value="TreeGrafter"/>
</dbReference>
<evidence type="ECO:0000313" key="6">
    <source>
        <dbReference type="EMBL" id="SFE34234.1"/>
    </source>
</evidence>
<feature type="domain" description="IclR-ED" evidence="5">
    <location>
        <begin position="64"/>
        <end position="245"/>
    </location>
</feature>
<reference evidence="6" key="1">
    <citation type="submission" date="2016-10" db="EMBL/GenBank/DDBJ databases">
        <authorList>
            <person name="de Groot N.N."/>
        </authorList>
    </citation>
    <scope>NUCLEOTIDE SEQUENCE [LARGE SCALE GENOMIC DNA]</scope>
    <source>
        <strain evidence="6">DSM 46838</strain>
    </source>
</reference>
<evidence type="ECO:0000256" key="2">
    <source>
        <dbReference type="ARBA" id="ARBA00023125"/>
    </source>
</evidence>
<evidence type="ECO:0000256" key="1">
    <source>
        <dbReference type="ARBA" id="ARBA00023015"/>
    </source>
</evidence>
<dbReference type="InterPro" id="IPR050707">
    <property type="entry name" value="HTH_MetabolicPath_Reg"/>
</dbReference>
<keyword evidence="7" id="KW-1185">Reference proteome</keyword>
<dbReference type="GO" id="GO:0003700">
    <property type="term" value="F:DNA-binding transcription factor activity"/>
    <property type="evidence" value="ECO:0007669"/>
    <property type="project" value="TreeGrafter"/>
</dbReference>
<dbReference type="Gene3D" id="1.10.10.10">
    <property type="entry name" value="Winged helix-like DNA-binding domain superfamily/Winged helix DNA-binding domain"/>
    <property type="match status" value="1"/>
</dbReference>
<dbReference type="RefSeq" id="WP_175527103.1">
    <property type="nucleotide sequence ID" value="NZ_FOND01000003.1"/>
</dbReference>
<dbReference type="InterPro" id="IPR036390">
    <property type="entry name" value="WH_DNA-bd_sf"/>
</dbReference>
<keyword evidence="2 6" id="KW-0238">DNA-binding</keyword>
<name>A0A1I1ZR27_9ACTN</name>
<protein>
    <submittedName>
        <fullName evidence="6">DNA-binding transcriptional regulator, IclR family</fullName>
    </submittedName>
</protein>
<dbReference type="STRING" id="1798228.SAMN05216574_103126"/>